<evidence type="ECO:0008006" key="9">
    <source>
        <dbReference type="Google" id="ProtNLM"/>
    </source>
</evidence>
<feature type="compositionally biased region" description="Low complexity" evidence="2">
    <location>
        <begin position="758"/>
        <end position="780"/>
    </location>
</feature>
<evidence type="ECO:0000256" key="3">
    <source>
        <dbReference type="SAM" id="SignalP"/>
    </source>
</evidence>
<feature type="domain" description="Purple acid phosphatase N-terminal" evidence="6">
    <location>
        <begin position="235"/>
        <end position="328"/>
    </location>
</feature>
<dbReference type="PATRIC" id="fig|997355.3.peg.663"/>
<protein>
    <recommendedName>
        <fullName evidence="9">Metallophosphoesterase</fullName>
    </recommendedName>
</protein>
<feature type="chain" id="PRO_5039064856" description="Metallophosphoesterase" evidence="3">
    <location>
        <begin position="33"/>
        <end position="798"/>
    </location>
</feature>
<evidence type="ECO:0000256" key="1">
    <source>
        <dbReference type="ARBA" id="ARBA00022729"/>
    </source>
</evidence>
<reference evidence="7 8" key="1">
    <citation type="submission" date="2011-06" db="EMBL/GenBank/DDBJ databases">
        <authorList>
            <person name="Muzny D."/>
            <person name="Qin X."/>
            <person name="Deng J."/>
            <person name="Jiang H."/>
            <person name="Liu Y."/>
            <person name="Qu J."/>
            <person name="Song X.-Z."/>
            <person name="Zhang L."/>
            <person name="Thornton R."/>
            <person name="Coyle M."/>
            <person name="Francisco L."/>
            <person name="Jackson L."/>
            <person name="Javaid M."/>
            <person name="Korchina V."/>
            <person name="Kovar C."/>
            <person name="Mata R."/>
            <person name="Mathew T."/>
            <person name="Ngo R."/>
            <person name="Nguyen L."/>
            <person name="Nguyen N."/>
            <person name="Okwuonu G."/>
            <person name="Ongeri F."/>
            <person name="Pham C."/>
            <person name="Simmons D."/>
            <person name="Wilczek-Boney K."/>
            <person name="Hale W."/>
            <person name="Jakkamsetti A."/>
            <person name="Pham P."/>
            <person name="Ruth R."/>
            <person name="San Lucas F."/>
            <person name="Warren J."/>
            <person name="Zhang J."/>
            <person name="Zhao Z."/>
            <person name="Zhou C."/>
            <person name="Zhu D."/>
            <person name="Lee S."/>
            <person name="Bess C."/>
            <person name="Blankenburg K."/>
            <person name="Forbes L."/>
            <person name="Fu Q."/>
            <person name="Gubbala S."/>
            <person name="Hirani K."/>
            <person name="Jayaseelan J.C."/>
            <person name="Lara F."/>
            <person name="Munidasa M."/>
            <person name="Palculict T."/>
            <person name="Patil S."/>
            <person name="Pu L.-L."/>
            <person name="Saada N."/>
            <person name="Tang L."/>
            <person name="Weissenberger G."/>
            <person name="Zhu Y."/>
            <person name="Hemphill L."/>
            <person name="Shang Y."/>
            <person name="Youmans B."/>
            <person name="Ayvaz T."/>
            <person name="Ross M."/>
            <person name="Santibanez J."/>
            <person name="Aqrawi P."/>
            <person name="Gross S."/>
            <person name="Joshi V."/>
            <person name="Fowler G."/>
            <person name="Nazareth L."/>
            <person name="Reid J."/>
            <person name="Worley K."/>
            <person name="Petrosino J."/>
            <person name="Highlander S."/>
            <person name="Gibbs R."/>
        </authorList>
    </citation>
    <scope>NUCLEOTIDE SEQUENCE [LARGE SCALE GENOMIC DNA]</scope>
    <source>
        <strain evidence="7 8">ATCC 25577</strain>
    </source>
</reference>
<dbReference type="EMBL" id="AGBA01000007">
    <property type="protein sequence ID" value="EGY78508.1"/>
    <property type="molecule type" value="Genomic_DNA"/>
</dbReference>
<dbReference type="AlphaFoldDB" id="G4CVX0"/>
<dbReference type="InterPro" id="IPR032179">
    <property type="entry name" value="Cry22Aa_Ig-like"/>
</dbReference>
<dbReference type="InterPro" id="IPR029052">
    <property type="entry name" value="Metallo-depent_PP-like"/>
</dbReference>
<dbReference type="SUPFAM" id="SSF49363">
    <property type="entry name" value="Purple acid phosphatase, N-terminal domain"/>
    <property type="match status" value="1"/>
</dbReference>
<evidence type="ECO:0000259" key="4">
    <source>
        <dbReference type="Pfam" id="PF00149"/>
    </source>
</evidence>
<dbReference type="InterPro" id="IPR008963">
    <property type="entry name" value="Purple_acid_Pase-like_N"/>
</dbReference>
<dbReference type="InterPro" id="IPR004843">
    <property type="entry name" value="Calcineurin-like_PHP"/>
</dbReference>
<feature type="domain" description="Calcineurin-like phosphoesterase" evidence="4">
    <location>
        <begin position="376"/>
        <end position="544"/>
    </location>
</feature>
<evidence type="ECO:0000259" key="6">
    <source>
        <dbReference type="Pfam" id="PF16656"/>
    </source>
</evidence>
<sequence>MDFVSQSRTRNAGAFLLAAAVTVASMAGFAPASQAVPEPKTLLTPDTTWTYLDDGTKPSDGAAWATTGFKPGSNWKADAGKFGAKRGKLAPLSDEHAPTVLLNQYLPGTEDDVPGFFFRTEVDLTADEARNTALSGVLSYDDSVTVYVNGKRIAGADDEDVKSWNSYGGSNKSAPKTFSLAEATNKGSPFVKGKNIIGVEVHNGRAESSDVWFSVDEDVVLQPAAQGPKIKELSMQIGSDQHDRIFTWVSNEAEQERLQLAVAPAKEDDAFPTKLVADVPATTSTIDKAQFSDYVFHRSDVKGLKPNTKYVYRAGSERGWSKTYSFTTDSMDPNKDFTFLMVGDPQIGASGRYTKDPNIHGDWWVKTMERAGKAYPNSSMLLSLGDQINGFTDYDVLGTQYENFYRPDILRTQPLVTTIGNHDISPIYENFFGRPNGDKKYGAGNSEQASGDYWFKFNGILFVNINSNDLNYDGPNGHIEYLRKIDAEHGNDSDVRWKFVIQHHNMFSNASHSRDKEIPEWRKLVPVVSELGYAGVLNGHDHVYTRAHLIDPKVNPVDGDRTDEKALNEYHPQDGEGFYLTANSGSGSKFYDEKPTSWDDVYKYVAVHKQTMTPNYTAVKVNNDKITFTTYAQAVRSEGPVEKVDEITLYQVDRKAPTLRGVEDTMIEKDATFDPMAGVSATDNLDGDIDSASIKVSGNVDPTKVGTYRVTYRVTDKAGNTATVVRDVTVVEKGQTPTPPPSPSGSATPSPSVPATPIPSRVDSVPSVAPTPAPASTVATGGSTGEGPRPVALPRTGA</sequence>
<evidence type="ECO:0000256" key="2">
    <source>
        <dbReference type="SAM" id="MobiDB-lite"/>
    </source>
</evidence>
<evidence type="ECO:0000313" key="8">
    <source>
        <dbReference type="Proteomes" id="UP000005332"/>
    </source>
</evidence>
<feature type="signal peptide" evidence="3">
    <location>
        <begin position="1"/>
        <end position="32"/>
    </location>
</feature>
<dbReference type="RefSeq" id="WP_004809341.1">
    <property type="nucleotide sequence ID" value="NZ_JH165054.1"/>
</dbReference>
<keyword evidence="1 3" id="KW-0732">Signal</keyword>
<evidence type="ECO:0000313" key="7">
    <source>
        <dbReference type="EMBL" id="EGY78508.1"/>
    </source>
</evidence>
<dbReference type="GO" id="GO:0005975">
    <property type="term" value="P:carbohydrate metabolic process"/>
    <property type="evidence" value="ECO:0007669"/>
    <property type="project" value="UniProtKB-ARBA"/>
</dbReference>
<dbReference type="Pfam" id="PF16656">
    <property type="entry name" value="Pur_ac_phosph_N"/>
    <property type="match status" value="1"/>
</dbReference>
<dbReference type="SUPFAM" id="SSF56300">
    <property type="entry name" value="Metallo-dependent phosphatases"/>
    <property type="match status" value="1"/>
</dbReference>
<dbReference type="PANTHER" id="PTHR45867">
    <property type="entry name" value="PURPLE ACID PHOSPHATASE"/>
    <property type="match status" value="1"/>
</dbReference>
<gene>
    <name evidence="7" type="ORF">HMPREF9153_0677</name>
</gene>
<dbReference type="Gene3D" id="3.60.21.10">
    <property type="match status" value="1"/>
</dbReference>
<name>G4CVX0_9ACTN</name>
<dbReference type="PANTHER" id="PTHR45867:SF3">
    <property type="entry name" value="ACID PHOSPHATASE TYPE 7"/>
    <property type="match status" value="1"/>
</dbReference>
<feature type="domain" description="Pesticidal crystal protein Cry22Aa Ig-like" evidence="5">
    <location>
        <begin position="658"/>
        <end position="730"/>
    </location>
</feature>
<dbReference type="Pfam" id="PF16403">
    <property type="entry name" value="Bact_surface_Ig-like"/>
    <property type="match status" value="1"/>
</dbReference>
<dbReference type="InterPro" id="IPR013783">
    <property type="entry name" value="Ig-like_fold"/>
</dbReference>
<keyword evidence="8" id="KW-1185">Reference proteome</keyword>
<feature type="region of interest" description="Disordered" evidence="2">
    <location>
        <begin position="733"/>
        <end position="798"/>
    </location>
</feature>
<dbReference type="GO" id="GO:0003993">
    <property type="term" value="F:acid phosphatase activity"/>
    <property type="evidence" value="ECO:0007669"/>
    <property type="project" value="InterPro"/>
</dbReference>
<dbReference type="Gene3D" id="2.60.40.380">
    <property type="entry name" value="Purple acid phosphatase-like, N-terminal"/>
    <property type="match status" value="1"/>
</dbReference>
<organism evidence="7 8">
    <name type="scientific">Cutibacterium avidum ATCC 25577</name>
    <dbReference type="NCBI Taxonomy" id="997355"/>
    <lineage>
        <taxon>Bacteria</taxon>
        <taxon>Bacillati</taxon>
        <taxon>Actinomycetota</taxon>
        <taxon>Actinomycetes</taxon>
        <taxon>Propionibacteriales</taxon>
        <taxon>Propionibacteriaceae</taxon>
        <taxon>Cutibacterium</taxon>
    </lineage>
</organism>
<dbReference type="InterPro" id="IPR015914">
    <property type="entry name" value="PAPs_N"/>
</dbReference>
<dbReference type="Gene3D" id="2.60.40.10">
    <property type="entry name" value="Immunoglobulins"/>
    <property type="match status" value="1"/>
</dbReference>
<comment type="caution">
    <text evidence="7">The sequence shown here is derived from an EMBL/GenBank/DDBJ whole genome shotgun (WGS) entry which is preliminary data.</text>
</comment>
<evidence type="ECO:0000259" key="5">
    <source>
        <dbReference type="Pfam" id="PF16403"/>
    </source>
</evidence>
<dbReference type="Pfam" id="PF00149">
    <property type="entry name" value="Metallophos"/>
    <property type="match status" value="1"/>
</dbReference>
<dbReference type="HOGENOM" id="CLU_019508_1_0_11"/>
<proteinExistence type="predicted"/>
<accession>G4CVX0</accession>
<dbReference type="Proteomes" id="UP000005332">
    <property type="component" value="Unassembled WGS sequence"/>
</dbReference>
<dbReference type="GO" id="GO:0046872">
    <property type="term" value="F:metal ion binding"/>
    <property type="evidence" value="ECO:0007669"/>
    <property type="project" value="InterPro"/>
</dbReference>